<feature type="domain" description="Fe2OG dioxygenase" evidence="7">
    <location>
        <begin position="649"/>
        <end position="736"/>
    </location>
</feature>
<accession>A0A1E7EVA8</accession>
<dbReference type="InterPro" id="IPR006620">
    <property type="entry name" value="Pro_4_hyd_alph"/>
</dbReference>
<dbReference type="Proteomes" id="UP000095751">
    <property type="component" value="Unassembled WGS sequence"/>
</dbReference>
<dbReference type="InParanoid" id="A0A1E7EVA8"/>
<evidence type="ECO:0000256" key="3">
    <source>
        <dbReference type="ARBA" id="ARBA00022964"/>
    </source>
</evidence>
<dbReference type="InterPro" id="IPR005123">
    <property type="entry name" value="Oxoglu/Fe-dep_dioxygenase_dom"/>
</dbReference>
<evidence type="ECO:0000256" key="2">
    <source>
        <dbReference type="ARBA" id="ARBA00022723"/>
    </source>
</evidence>
<protein>
    <recommendedName>
        <fullName evidence="7">Fe2OG dioxygenase domain-containing protein</fullName>
    </recommendedName>
</protein>
<reference evidence="8 9" key="1">
    <citation type="submission" date="2016-09" db="EMBL/GenBank/DDBJ databases">
        <title>Extensive genetic diversity and differential bi-allelic expression allows diatom success in the polar Southern Ocean.</title>
        <authorList>
            <consortium name="DOE Joint Genome Institute"/>
            <person name="Mock T."/>
            <person name="Otillar R.P."/>
            <person name="Strauss J."/>
            <person name="Dupont C."/>
            <person name="Frickenhaus S."/>
            <person name="Maumus F."/>
            <person name="Mcmullan M."/>
            <person name="Sanges R."/>
            <person name="Schmutz J."/>
            <person name="Toseland A."/>
            <person name="Valas R."/>
            <person name="Veluchamy A."/>
            <person name="Ward B.J."/>
            <person name="Allen A."/>
            <person name="Barry K."/>
            <person name="Falciatore A."/>
            <person name="Ferrante M."/>
            <person name="Fortunato A.E."/>
            <person name="Gloeckner G."/>
            <person name="Gruber A."/>
            <person name="Hipkin R."/>
            <person name="Janech M."/>
            <person name="Kroth P."/>
            <person name="Leese F."/>
            <person name="Lindquist E."/>
            <person name="Lyon B.R."/>
            <person name="Martin J."/>
            <person name="Mayer C."/>
            <person name="Parker M."/>
            <person name="Quesneville H."/>
            <person name="Raymond J."/>
            <person name="Uhlig C."/>
            <person name="Valentin K.U."/>
            <person name="Worden A.Z."/>
            <person name="Armbrust E.V."/>
            <person name="Bowler C."/>
            <person name="Green B."/>
            <person name="Moulton V."/>
            <person name="Van Oosterhout C."/>
            <person name="Grigoriev I."/>
        </authorList>
    </citation>
    <scope>NUCLEOTIDE SEQUENCE [LARGE SCALE GENOMIC DNA]</scope>
    <source>
        <strain evidence="8 9">CCMP1102</strain>
    </source>
</reference>
<dbReference type="GO" id="GO:0051213">
    <property type="term" value="F:dioxygenase activity"/>
    <property type="evidence" value="ECO:0007669"/>
    <property type="project" value="UniProtKB-KW"/>
</dbReference>
<evidence type="ECO:0000313" key="9">
    <source>
        <dbReference type="Proteomes" id="UP000095751"/>
    </source>
</evidence>
<dbReference type="GO" id="GO:0005506">
    <property type="term" value="F:iron ion binding"/>
    <property type="evidence" value="ECO:0007669"/>
    <property type="project" value="InterPro"/>
</dbReference>
<dbReference type="SMART" id="SM00702">
    <property type="entry name" value="P4Hc"/>
    <property type="match status" value="1"/>
</dbReference>
<keyword evidence="4" id="KW-0560">Oxidoreductase</keyword>
<name>A0A1E7EVA8_9STRA</name>
<dbReference type="KEGG" id="fcy:FRACYDRAFT_248044"/>
<feature type="region of interest" description="Disordered" evidence="6">
    <location>
        <begin position="113"/>
        <end position="138"/>
    </location>
</feature>
<evidence type="ECO:0000256" key="6">
    <source>
        <dbReference type="SAM" id="MobiDB-lite"/>
    </source>
</evidence>
<feature type="region of interest" description="Disordered" evidence="6">
    <location>
        <begin position="804"/>
        <end position="823"/>
    </location>
</feature>
<dbReference type="AlphaFoldDB" id="A0A1E7EVA8"/>
<evidence type="ECO:0000259" key="7">
    <source>
        <dbReference type="PROSITE" id="PS51471"/>
    </source>
</evidence>
<dbReference type="OrthoDB" id="69177at2759"/>
<proteinExistence type="predicted"/>
<evidence type="ECO:0000256" key="5">
    <source>
        <dbReference type="ARBA" id="ARBA00023004"/>
    </source>
</evidence>
<evidence type="ECO:0000313" key="8">
    <source>
        <dbReference type="EMBL" id="OEU09787.1"/>
    </source>
</evidence>
<keyword evidence="3" id="KW-0223">Dioxygenase</keyword>
<dbReference type="PANTHER" id="PTHR42264">
    <property type="entry name" value="EPHRIN_REC_LIKE DOMAIN-CONTAINING PROTEIN"/>
    <property type="match status" value="1"/>
</dbReference>
<keyword evidence="5" id="KW-0408">Iron</keyword>
<evidence type="ECO:0000256" key="4">
    <source>
        <dbReference type="ARBA" id="ARBA00023002"/>
    </source>
</evidence>
<sequence>MSKILKGSVLKEVSPYLVVNDTDNDHHGQPNTNLKELLLLLPRWNSCPIWEHHHPNLNWSNHPIFFSRRPKINKFLRRARRKIAVSSPDDHTASWRNLCLLVTLRVVANNTSSSLCDDNDENTTTNNNNNNNSVPTQETINDDLPLQNWWSVLVSEHNDNGKEKSIYATDNDNDNDDDDNDHDSLLVELWPMIRDCISWEACQRLYSRVQNRMHLLTLPHPLTTWAQTTIFELTNAEFEMSWKIFQNNMDYYCQGKEQKQTQTQTIQKPRLPLLLPPPNRLRASKLWLDRVANIPERLVGVLIDDPLKSCMPNTCLEIHAITDDEEEKDTKNNLNVPLQQAIEIINNKPPPRKLCCRWIALYDLSGIELEEKNRTISTMPKSRNCDCFQCVYEKENMSSTIQNSSAATLTQTQRLAHSYFHQEKFGKAMLLYQQCHRYCVLSYAEFNNKVNTTTNNNSTKEIMELLAWTEADLWHTMGAVLLSQRKFAGAQQLWKDGSSRYKNRHKELSEQLESQRVYQYFNSEPQHCRLITNSLCYETIQPSADRQLMHNVTNDTTQSVFFASKIIDVPTCQQLIQFALDYALNNGGWTTSRHYSVPTTDLPIHQVPKLLEWFQAWMPQVLFPLLRDQFGIDDDDDAEQQQQQHRRFYVHDAFLVRYEATASNCFLPLHYDESTHSCVVALNDDFEGGGSYMYSLNQTIAPSTGGMISFLGNQVLHGGTPVVSGQRYILAIFLYLDKDLSSNKNNSPLPSSQEDSLNRTTEMNNNALLSCPVIQNHEKKRREEVMINDDENDKVSKRFKEEDGLKVDKGGGGGGGGFSFSFF</sequence>
<comment type="cofactor">
    <cofactor evidence="1">
        <name>L-ascorbate</name>
        <dbReference type="ChEBI" id="CHEBI:38290"/>
    </cofactor>
</comment>
<gene>
    <name evidence="8" type="ORF">FRACYDRAFT_248044</name>
</gene>
<dbReference type="GO" id="GO:0016705">
    <property type="term" value="F:oxidoreductase activity, acting on paired donors, with incorporation or reduction of molecular oxygen"/>
    <property type="evidence" value="ECO:0007669"/>
    <property type="project" value="InterPro"/>
</dbReference>
<organism evidence="8 9">
    <name type="scientific">Fragilariopsis cylindrus CCMP1102</name>
    <dbReference type="NCBI Taxonomy" id="635003"/>
    <lineage>
        <taxon>Eukaryota</taxon>
        <taxon>Sar</taxon>
        <taxon>Stramenopiles</taxon>
        <taxon>Ochrophyta</taxon>
        <taxon>Bacillariophyta</taxon>
        <taxon>Bacillariophyceae</taxon>
        <taxon>Bacillariophycidae</taxon>
        <taxon>Bacillariales</taxon>
        <taxon>Bacillariaceae</taxon>
        <taxon>Fragilariopsis</taxon>
    </lineage>
</organism>
<feature type="compositionally biased region" description="Low complexity" evidence="6">
    <location>
        <begin position="122"/>
        <end position="132"/>
    </location>
</feature>
<evidence type="ECO:0000256" key="1">
    <source>
        <dbReference type="ARBA" id="ARBA00001961"/>
    </source>
</evidence>
<feature type="compositionally biased region" description="Gly residues" evidence="6">
    <location>
        <begin position="810"/>
        <end position="823"/>
    </location>
</feature>
<dbReference type="PROSITE" id="PS51471">
    <property type="entry name" value="FE2OG_OXY"/>
    <property type="match status" value="1"/>
</dbReference>
<dbReference type="EMBL" id="KV784374">
    <property type="protein sequence ID" value="OEU09787.1"/>
    <property type="molecule type" value="Genomic_DNA"/>
</dbReference>
<keyword evidence="2" id="KW-0479">Metal-binding</keyword>
<keyword evidence="9" id="KW-1185">Reference proteome</keyword>
<dbReference type="Gene3D" id="2.60.120.620">
    <property type="entry name" value="q2cbj1_9rhob like domain"/>
    <property type="match status" value="1"/>
</dbReference>
<dbReference type="GO" id="GO:0031418">
    <property type="term" value="F:L-ascorbic acid binding"/>
    <property type="evidence" value="ECO:0007669"/>
    <property type="project" value="InterPro"/>
</dbReference>